<dbReference type="SUPFAM" id="SSF56194">
    <property type="entry name" value="Uridine diphospho-N-Acetylenolpyruvylglucosamine reductase, MurB, C-terminal domain"/>
    <property type="match status" value="1"/>
</dbReference>
<sequence length="336" mass="37297">MQIRENYNIKALNTFGLNARTRYFCSLQKLGGIRSIIQWADAHAGLPVMFLGGGSNMLFVNDFPGLLVHVRLQAREILGQDDDFCYVRAAAGENWHEFVRWTIGQNLAGLENLSLIPGTVGAAPMQNIGAYGVELKDCFHELQALDWRSGEIRNFTLDACQFGYRDSFFKSVEPDRWLIVSVIFRLPRKPEWKVGYAGVKEHLGGNAPDARSISDAIIKLRQSKLPDPAQVGNAGSFFKNPLVSQAQWEGLKAAFPAIPGWAQQDQVKVSAGWLIDQCGWKGKRDGDAGAYEKHALVLVNHGNASGAQIWRFAQDVITSVQDRFGVTLEPEPRVIV</sequence>
<gene>
    <name evidence="20 22" type="primary">murB</name>
    <name evidence="22" type="ORF">VSS37_12225</name>
</gene>
<dbReference type="InterPro" id="IPR016169">
    <property type="entry name" value="FAD-bd_PCMH_sub2"/>
</dbReference>
<protein>
    <recommendedName>
        <fullName evidence="7 20">UDP-N-acetylenolpyruvoylglucosamine reductase</fullName>
        <ecNumber evidence="6 20">1.3.1.98</ecNumber>
    </recommendedName>
    <alternativeName>
        <fullName evidence="18 20">UDP-N-acetylmuramate dehydrogenase</fullName>
    </alternativeName>
</protein>
<evidence type="ECO:0000256" key="17">
    <source>
        <dbReference type="ARBA" id="ARBA00023316"/>
    </source>
</evidence>
<keyword evidence="23" id="KW-1185">Reference proteome</keyword>
<comment type="pathway">
    <text evidence="4 20">Cell wall biogenesis; peptidoglycan biosynthesis.</text>
</comment>
<dbReference type="InterPro" id="IPR016167">
    <property type="entry name" value="FAD-bd_PCMH_sub1"/>
</dbReference>
<keyword evidence="17 20" id="KW-0961">Cell wall biogenesis/degradation</keyword>
<evidence type="ECO:0000256" key="5">
    <source>
        <dbReference type="ARBA" id="ARBA00010485"/>
    </source>
</evidence>
<evidence type="ECO:0000256" key="10">
    <source>
        <dbReference type="ARBA" id="ARBA00022630"/>
    </source>
</evidence>
<comment type="caution">
    <text evidence="22">The sequence shown here is derived from an EMBL/GenBank/DDBJ whole genome shotgun (WGS) entry which is preliminary data.</text>
</comment>
<evidence type="ECO:0000256" key="2">
    <source>
        <dbReference type="ARBA" id="ARBA00003921"/>
    </source>
</evidence>
<dbReference type="InterPro" id="IPR036318">
    <property type="entry name" value="FAD-bd_PCMH-like_sf"/>
</dbReference>
<dbReference type="PROSITE" id="PS51387">
    <property type="entry name" value="FAD_PCMH"/>
    <property type="match status" value="1"/>
</dbReference>
<dbReference type="Pfam" id="PF01565">
    <property type="entry name" value="FAD_binding_4"/>
    <property type="match status" value="1"/>
</dbReference>
<evidence type="ECO:0000256" key="12">
    <source>
        <dbReference type="ARBA" id="ARBA00022857"/>
    </source>
</evidence>
<dbReference type="NCBIfam" id="NF000755">
    <property type="entry name" value="PRK00046.1"/>
    <property type="match status" value="1"/>
</dbReference>
<evidence type="ECO:0000256" key="9">
    <source>
        <dbReference type="ARBA" id="ARBA00022618"/>
    </source>
</evidence>
<dbReference type="Proteomes" id="UP001308005">
    <property type="component" value="Unassembled WGS sequence"/>
</dbReference>
<dbReference type="SUPFAM" id="SSF56176">
    <property type="entry name" value="FAD-binding/transporter-associated domain-like"/>
    <property type="match status" value="1"/>
</dbReference>
<dbReference type="Gene3D" id="3.90.78.10">
    <property type="entry name" value="UDP-N-acetylenolpyruvoylglucosamine reductase, C-terminal domain"/>
    <property type="match status" value="1"/>
</dbReference>
<evidence type="ECO:0000256" key="18">
    <source>
        <dbReference type="ARBA" id="ARBA00031026"/>
    </source>
</evidence>
<keyword evidence="11 20" id="KW-0274">FAD</keyword>
<feature type="active site" description="Proton donor" evidence="20">
    <location>
        <position position="236"/>
    </location>
</feature>
<proteinExistence type="inferred from homology"/>
<name>A0ABU6CY51_9GAMM</name>
<comment type="similarity">
    <text evidence="5 20">Belongs to the MurB family.</text>
</comment>
<evidence type="ECO:0000256" key="13">
    <source>
        <dbReference type="ARBA" id="ARBA00022960"/>
    </source>
</evidence>
<keyword evidence="9 20" id="KW-0132">Cell division</keyword>
<dbReference type="Pfam" id="PF02873">
    <property type="entry name" value="MurB_C"/>
    <property type="match status" value="1"/>
</dbReference>
<dbReference type="InterPro" id="IPR036635">
    <property type="entry name" value="MurB_C_sf"/>
</dbReference>
<evidence type="ECO:0000256" key="3">
    <source>
        <dbReference type="ARBA" id="ARBA00004496"/>
    </source>
</evidence>
<dbReference type="NCBIfam" id="TIGR00179">
    <property type="entry name" value="murB"/>
    <property type="match status" value="1"/>
</dbReference>
<evidence type="ECO:0000256" key="14">
    <source>
        <dbReference type="ARBA" id="ARBA00022984"/>
    </source>
</evidence>
<dbReference type="PANTHER" id="PTHR21071">
    <property type="entry name" value="UDP-N-ACETYLENOLPYRUVOYLGLUCOSAMINE REDUCTASE"/>
    <property type="match status" value="1"/>
</dbReference>
<keyword evidence="16 20" id="KW-0131">Cell cycle</keyword>
<dbReference type="EC" id="1.3.1.98" evidence="6 20"/>
<keyword evidence="10 20" id="KW-0285">Flavoprotein</keyword>
<dbReference type="InterPro" id="IPR003170">
    <property type="entry name" value="MurB"/>
</dbReference>
<evidence type="ECO:0000256" key="8">
    <source>
        <dbReference type="ARBA" id="ARBA00022490"/>
    </source>
</evidence>
<dbReference type="Gene3D" id="3.30.43.10">
    <property type="entry name" value="Uridine Diphospho-n-acetylenolpyruvylglucosamine Reductase, domain 2"/>
    <property type="match status" value="1"/>
</dbReference>
<evidence type="ECO:0000256" key="15">
    <source>
        <dbReference type="ARBA" id="ARBA00023002"/>
    </source>
</evidence>
<dbReference type="RefSeq" id="WP_324695603.1">
    <property type="nucleotide sequence ID" value="NZ_JAYMYJ010000112.1"/>
</dbReference>
<keyword evidence="13 20" id="KW-0133">Cell shape</keyword>
<dbReference type="InterPro" id="IPR011601">
    <property type="entry name" value="MurB_C"/>
</dbReference>
<dbReference type="EMBL" id="JAYMYJ010000112">
    <property type="protein sequence ID" value="MEB4591750.1"/>
    <property type="molecule type" value="Genomic_DNA"/>
</dbReference>
<accession>A0ABU6CY51</accession>
<comment type="catalytic activity">
    <reaction evidence="19 20">
        <text>UDP-N-acetyl-alpha-D-muramate + NADP(+) = UDP-N-acetyl-3-O-(1-carboxyvinyl)-alpha-D-glucosamine + NADPH + H(+)</text>
        <dbReference type="Rhea" id="RHEA:12248"/>
        <dbReference type="ChEBI" id="CHEBI:15378"/>
        <dbReference type="ChEBI" id="CHEBI:57783"/>
        <dbReference type="ChEBI" id="CHEBI:58349"/>
        <dbReference type="ChEBI" id="CHEBI:68483"/>
        <dbReference type="ChEBI" id="CHEBI:70757"/>
        <dbReference type="EC" id="1.3.1.98"/>
    </reaction>
</comment>
<evidence type="ECO:0000256" key="4">
    <source>
        <dbReference type="ARBA" id="ARBA00004752"/>
    </source>
</evidence>
<feature type="domain" description="FAD-binding PCMH-type" evidence="21">
    <location>
        <begin position="15"/>
        <end position="189"/>
    </location>
</feature>
<keyword evidence="12 20" id="KW-0521">NADP</keyword>
<evidence type="ECO:0000256" key="16">
    <source>
        <dbReference type="ARBA" id="ARBA00023306"/>
    </source>
</evidence>
<dbReference type="InterPro" id="IPR006094">
    <property type="entry name" value="Oxid_FAD_bind_N"/>
</dbReference>
<dbReference type="Gene3D" id="3.30.465.10">
    <property type="match status" value="1"/>
</dbReference>
<comment type="function">
    <text evidence="2 20">Cell wall formation.</text>
</comment>
<dbReference type="GO" id="GO:0008762">
    <property type="term" value="F:UDP-N-acetylmuramate dehydrogenase activity"/>
    <property type="evidence" value="ECO:0007669"/>
    <property type="project" value="UniProtKB-EC"/>
</dbReference>
<keyword evidence="8 20" id="KW-0963">Cytoplasm</keyword>
<reference evidence="23" key="1">
    <citation type="submission" date="2023-07" db="EMBL/GenBank/DDBJ databases">
        <title>The carbon used by Thiothrix.</title>
        <authorList>
            <person name="Chen L."/>
        </authorList>
    </citation>
    <scope>NUCLEOTIDE SEQUENCE [LARGE SCALE GENOMIC DNA]</scope>
</reference>
<dbReference type="PANTHER" id="PTHR21071:SF4">
    <property type="entry name" value="UDP-N-ACETYLENOLPYRUVOYLGLUCOSAMINE REDUCTASE"/>
    <property type="match status" value="1"/>
</dbReference>
<evidence type="ECO:0000256" key="1">
    <source>
        <dbReference type="ARBA" id="ARBA00001974"/>
    </source>
</evidence>
<dbReference type="InterPro" id="IPR016166">
    <property type="entry name" value="FAD-bd_PCMH"/>
</dbReference>
<organism evidence="22 23">
    <name type="scientific">Candidatus Thiothrix phosphatis</name>
    <dbReference type="NCBI Taxonomy" id="3112415"/>
    <lineage>
        <taxon>Bacteria</taxon>
        <taxon>Pseudomonadati</taxon>
        <taxon>Pseudomonadota</taxon>
        <taxon>Gammaproteobacteria</taxon>
        <taxon>Thiotrichales</taxon>
        <taxon>Thiotrichaceae</taxon>
        <taxon>Thiothrix</taxon>
    </lineage>
</organism>
<evidence type="ECO:0000256" key="20">
    <source>
        <dbReference type="HAMAP-Rule" id="MF_00037"/>
    </source>
</evidence>
<keyword evidence="14 20" id="KW-0573">Peptidoglycan synthesis</keyword>
<evidence type="ECO:0000256" key="6">
    <source>
        <dbReference type="ARBA" id="ARBA00012518"/>
    </source>
</evidence>
<dbReference type="HAMAP" id="MF_00037">
    <property type="entry name" value="MurB"/>
    <property type="match status" value="1"/>
</dbReference>
<feature type="active site" evidence="20">
    <location>
        <position position="165"/>
    </location>
</feature>
<comment type="cofactor">
    <cofactor evidence="1 20">
        <name>FAD</name>
        <dbReference type="ChEBI" id="CHEBI:57692"/>
    </cofactor>
</comment>
<keyword evidence="15 20" id="KW-0560">Oxidoreductase</keyword>
<evidence type="ECO:0000256" key="7">
    <source>
        <dbReference type="ARBA" id="ARBA00015188"/>
    </source>
</evidence>
<evidence type="ECO:0000256" key="11">
    <source>
        <dbReference type="ARBA" id="ARBA00022827"/>
    </source>
</evidence>
<evidence type="ECO:0000313" key="22">
    <source>
        <dbReference type="EMBL" id="MEB4591750.1"/>
    </source>
</evidence>
<feature type="active site" evidence="20">
    <location>
        <position position="331"/>
    </location>
</feature>
<evidence type="ECO:0000256" key="19">
    <source>
        <dbReference type="ARBA" id="ARBA00048914"/>
    </source>
</evidence>
<reference evidence="22 23" key="2">
    <citation type="submission" date="2024-01" db="EMBL/GenBank/DDBJ databases">
        <authorList>
            <person name="Xie X."/>
        </authorList>
    </citation>
    <scope>NUCLEOTIDE SEQUENCE [LARGE SCALE GENOMIC DNA]</scope>
    <source>
        <strain evidence="22">SCUT-1</strain>
    </source>
</reference>
<evidence type="ECO:0000313" key="23">
    <source>
        <dbReference type="Proteomes" id="UP001308005"/>
    </source>
</evidence>
<comment type="subcellular location">
    <subcellularLocation>
        <location evidence="3 20">Cytoplasm</location>
    </subcellularLocation>
</comment>
<evidence type="ECO:0000259" key="21">
    <source>
        <dbReference type="PROSITE" id="PS51387"/>
    </source>
</evidence>